<keyword evidence="4" id="KW-0998">Cell outer membrane</keyword>
<evidence type="ECO:0000256" key="1">
    <source>
        <dbReference type="ARBA" id="ARBA00004442"/>
    </source>
</evidence>
<gene>
    <name evidence="8" type="ORF">LMS43_09515</name>
</gene>
<dbReference type="InterPro" id="IPR036737">
    <property type="entry name" value="OmpA-like_sf"/>
</dbReference>
<evidence type="ECO:0000256" key="5">
    <source>
        <dbReference type="PROSITE-ProRule" id="PRU00473"/>
    </source>
</evidence>
<dbReference type="InterPro" id="IPR007450">
    <property type="entry name" value="BamE_dom"/>
</dbReference>
<feature type="chain" id="PRO_5045133708" evidence="6">
    <location>
        <begin position="19"/>
        <end position="257"/>
    </location>
</feature>
<organism evidence="8 9">
    <name type="scientific">Alcaligenes endophyticus</name>
    <dbReference type="NCBI Taxonomy" id="1929088"/>
    <lineage>
        <taxon>Bacteria</taxon>
        <taxon>Pseudomonadati</taxon>
        <taxon>Pseudomonadota</taxon>
        <taxon>Betaproteobacteria</taxon>
        <taxon>Burkholderiales</taxon>
        <taxon>Alcaligenaceae</taxon>
        <taxon>Alcaligenes</taxon>
    </lineage>
</organism>
<dbReference type="Gene3D" id="3.30.1450.10">
    <property type="match status" value="1"/>
</dbReference>
<dbReference type="EMBL" id="JAJHNU010000002">
    <property type="protein sequence ID" value="MDN4121527.1"/>
    <property type="molecule type" value="Genomic_DNA"/>
</dbReference>
<dbReference type="Pfam" id="PF00691">
    <property type="entry name" value="OmpA"/>
    <property type="match status" value="1"/>
</dbReference>
<feature type="signal peptide" evidence="6">
    <location>
        <begin position="1"/>
        <end position="18"/>
    </location>
</feature>
<dbReference type="InterPro" id="IPR006664">
    <property type="entry name" value="OMP_bac"/>
</dbReference>
<evidence type="ECO:0000256" key="3">
    <source>
        <dbReference type="ARBA" id="ARBA00023136"/>
    </source>
</evidence>
<keyword evidence="2 6" id="KW-0732">Signal</keyword>
<dbReference type="Proteomes" id="UP001168613">
    <property type="component" value="Unassembled WGS sequence"/>
</dbReference>
<proteinExistence type="predicted"/>
<evidence type="ECO:0000313" key="8">
    <source>
        <dbReference type="EMBL" id="MDN4121527.1"/>
    </source>
</evidence>
<evidence type="ECO:0000256" key="4">
    <source>
        <dbReference type="ARBA" id="ARBA00023237"/>
    </source>
</evidence>
<dbReference type="PANTHER" id="PTHR30329:SF21">
    <property type="entry name" value="LIPOPROTEIN YIAD-RELATED"/>
    <property type="match status" value="1"/>
</dbReference>
<accession>A0ABT8EJR6</accession>
<comment type="caution">
    <text evidence="8">The sequence shown here is derived from an EMBL/GenBank/DDBJ whole genome shotgun (WGS) entry which is preliminary data.</text>
</comment>
<dbReference type="PROSITE" id="PS51257">
    <property type="entry name" value="PROKAR_LIPOPROTEIN"/>
    <property type="match status" value="1"/>
</dbReference>
<dbReference type="CDD" id="cd07185">
    <property type="entry name" value="OmpA_C-like"/>
    <property type="match status" value="1"/>
</dbReference>
<name>A0ABT8EJR6_9BURK</name>
<dbReference type="PANTHER" id="PTHR30329">
    <property type="entry name" value="STATOR ELEMENT OF FLAGELLAR MOTOR COMPLEX"/>
    <property type="match status" value="1"/>
</dbReference>
<feature type="domain" description="OmpA-like" evidence="7">
    <location>
        <begin position="133"/>
        <end position="257"/>
    </location>
</feature>
<evidence type="ECO:0000256" key="6">
    <source>
        <dbReference type="SAM" id="SignalP"/>
    </source>
</evidence>
<dbReference type="InterPro" id="IPR006690">
    <property type="entry name" value="OMPA-like_CS"/>
</dbReference>
<protein>
    <submittedName>
        <fullName evidence="8">OmpA family protein</fullName>
    </submittedName>
</protein>
<comment type="subcellular location">
    <subcellularLocation>
        <location evidence="1">Cell outer membrane</location>
    </subcellularLocation>
</comment>
<keyword evidence="3 5" id="KW-0472">Membrane</keyword>
<evidence type="ECO:0000256" key="2">
    <source>
        <dbReference type="ARBA" id="ARBA00022729"/>
    </source>
</evidence>
<dbReference type="Pfam" id="PF04355">
    <property type="entry name" value="BamE"/>
    <property type="match status" value="1"/>
</dbReference>
<dbReference type="PROSITE" id="PS01068">
    <property type="entry name" value="OMPA_1"/>
    <property type="match status" value="1"/>
</dbReference>
<dbReference type="RefSeq" id="WP_266125219.1">
    <property type="nucleotide sequence ID" value="NZ_JAJHNU010000002.1"/>
</dbReference>
<evidence type="ECO:0000313" key="9">
    <source>
        <dbReference type="Proteomes" id="UP001168613"/>
    </source>
</evidence>
<sequence length="257" mass="28584">MKKSWLVTALLSSLAMVGCGTLSQVDSNGQTNDPVFPEVDKVTFHTGSYPNIENLRQIREGVTRDQLYELIGRPHFSEGFKVREWDYLFHFNTEQGLKTCQFKVLFDDDKLGRSFYWSPSECASILNPIQEKASIQPFSLSGDVAFAFGSATLTAAGLNTIREVAMNIKQTPSVQKITVSGHTDRIGNTSANQRLSEQRAEAVQRALANEGVPFSLIQSQGFGSQQPIVQCDQQNRNELITCLAPNRRVDIDVQGQH</sequence>
<dbReference type="InterPro" id="IPR006665">
    <property type="entry name" value="OmpA-like"/>
</dbReference>
<keyword evidence="9" id="KW-1185">Reference proteome</keyword>
<reference evidence="8" key="1">
    <citation type="submission" date="2021-11" db="EMBL/GenBank/DDBJ databases">
        <title>Draft genome sequence of Alcaligenes endophyticus type strain CCUG 75668T.</title>
        <authorList>
            <person name="Salva-Serra F."/>
            <person name="Duran R.E."/>
            <person name="Seeger M."/>
            <person name="Moore E.R.B."/>
            <person name="Jaen-Luchoro D."/>
        </authorList>
    </citation>
    <scope>NUCLEOTIDE SEQUENCE</scope>
    <source>
        <strain evidence="8">CCUG 75668</strain>
    </source>
</reference>
<dbReference type="InterPro" id="IPR050330">
    <property type="entry name" value="Bact_OuterMem_StrucFunc"/>
</dbReference>
<dbReference type="PROSITE" id="PS51123">
    <property type="entry name" value="OMPA_2"/>
    <property type="match status" value="1"/>
</dbReference>
<dbReference type="SUPFAM" id="SSF103088">
    <property type="entry name" value="OmpA-like"/>
    <property type="match status" value="1"/>
</dbReference>
<dbReference type="InterPro" id="IPR037873">
    <property type="entry name" value="BamE-like"/>
</dbReference>
<dbReference type="Gene3D" id="3.30.1330.60">
    <property type="entry name" value="OmpA-like domain"/>
    <property type="match status" value="1"/>
</dbReference>
<evidence type="ECO:0000259" key="7">
    <source>
        <dbReference type="PROSITE" id="PS51123"/>
    </source>
</evidence>
<dbReference type="PRINTS" id="PR01021">
    <property type="entry name" value="OMPADOMAIN"/>
</dbReference>